<feature type="non-terminal residue" evidence="2">
    <location>
        <position position="225"/>
    </location>
</feature>
<gene>
    <name evidence="2" type="ORF">PCOR1329_LOCUS38378</name>
</gene>
<evidence type="ECO:0000313" key="3">
    <source>
        <dbReference type="Proteomes" id="UP001189429"/>
    </source>
</evidence>
<accession>A0ABN9TER3</accession>
<feature type="transmembrane region" description="Helical" evidence="1">
    <location>
        <begin position="57"/>
        <end position="86"/>
    </location>
</feature>
<dbReference type="SUPFAM" id="SSF75005">
    <property type="entry name" value="Arabinanase/levansucrase/invertase"/>
    <property type="match status" value="1"/>
</dbReference>
<organism evidence="2 3">
    <name type="scientific">Prorocentrum cordatum</name>
    <dbReference type="NCBI Taxonomy" id="2364126"/>
    <lineage>
        <taxon>Eukaryota</taxon>
        <taxon>Sar</taxon>
        <taxon>Alveolata</taxon>
        <taxon>Dinophyceae</taxon>
        <taxon>Prorocentrales</taxon>
        <taxon>Prorocentraceae</taxon>
        <taxon>Prorocentrum</taxon>
    </lineage>
</organism>
<keyword evidence="1" id="KW-0472">Membrane</keyword>
<proteinExistence type="predicted"/>
<keyword evidence="1" id="KW-0812">Transmembrane</keyword>
<name>A0ABN9TER3_9DINO</name>
<dbReference type="EMBL" id="CAUYUJ010014647">
    <property type="protein sequence ID" value="CAK0844237.1"/>
    <property type="molecule type" value="Genomic_DNA"/>
</dbReference>
<keyword evidence="3" id="KW-1185">Reference proteome</keyword>
<evidence type="ECO:0000256" key="1">
    <source>
        <dbReference type="SAM" id="Phobius"/>
    </source>
</evidence>
<keyword evidence="1" id="KW-1133">Transmembrane helix</keyword>
<sequence>MARDAKKGAPKKQTEMEKMEAEMIAMREDTNLAGGSLLPWIHWVGMQIMSKSFYGQLFWGMVLLFLLCRWWWSIIVTLIAGLLSYLASFKRPPRPAGIPSAPLSVDVMLGRAIQVSTDVPGLHSNNNVTITTFRGTYILAYRQSDVHFPSGKTRLVLAHSKDLNDWSVEWTYTNGCDLREMLLFEIRGKLMLYFFSLKPAHGQFKPLHVFYTTSGDGRKWAEPQE</sequence>
<protein>
    <submittedName>
        <fullName evidence="2">Uncharacterized protein</fullName>
    </submittedName>
</protein>
<evidence type="ECO:0000313" key="2">
    <source>
        <dbReference type="EMBL" id="CAK0844237.1"/>
    </source>
</evidence>
<dbReference type="InterPro" id="IPR023296">
    <property type="entry name" value="Glyco_hydro_beta-prop_sf"/>
</dbReference>
<reference evidence="2" key="1">
    <citation type="submission" date="2023-10" db="EMBL/GenBank/DDBJ databases">
        <authorList>
            <person name="Chen Y."/>
            <person name="Shah S."/>
            <person name="Dougan E. K."/>
            <person name="Thang M."/>
            <person name="Chan C."/>
        </authorList>
    </citation>
    <scope>NUCLEOTIDE SEQUENCE [LARGE SCALE GENOMIC DNA]</scope>
</reference>
<comment type="caution">
    <text evidence="2">The sequence shown here is derived from an EMBL/GenBank/DDBJ whole genome shotgun (WGS) entry which is preliminary data.</text>
</comment>
<dbReference type="Proteomes" id="UP001189429">
    <property type="component" value="Unassembled WGS sequence"/>
</dbReference>